<keyword evidence="1" id="KW-0802">TPR repeat</keyword>
<keyword evidence="5" id="KW-1185">Reference proteome</keyword>
<feature type="repeat" description="TPR" evidence="1">
    <location>
        <begin position="182"/>
        <end position="215"/>
    </location>
</feature>
<dbReference type="KEGG" id="fla:SY85_08650"/>
<dbReference type="InterPro" id="IPR011990">
    <property type="entry name" value="TPR-like_helical_dom_sf"/>
</dbReference>
<gene>
    <name evidence="4" type="ORF">SY85_08650</name>
</gene>
<dbReference type="SMART" id="SM00028">
    <property type="entry name" value="TPR"/>
    <property type="match status" value="4"/>
</dbReference>
<organism evidence="4 5">
    <name type="scientific">Flavisolibacter tropicus</name>
    <dbReference type="NCBI Taxonomy" id="1492898"/>
    <lineage>
        <taxon>Bacteria</taxon>
        <taxon>Pseudomonadati</taxon>
        <taxon>Bacteroidota</taxon>
        <taxon>Chitinophagia</taxon>
        <taxon>Chitinophagales</taxon>
        <taxon>Chitinophagaceae</taxon>
        <taxon>Flavisolibacter</taxon>
    </lineage>
</organism>
<dbReference type="PROSITE" id="PS50005">
    <property type="entry name" value="TPR"/>
    <property type="match status" value="1"/>
</dbReference>
<reference evidence="4 5" key="2">
    <citation type="journal article" date="2016" name="Int. J. Syst. Evol. Microbiol.">
        <title>Flavisolibacter tropicus sp. nov., isolated from tropical soil.</title>
        <authorList>
            <person name="Lee J.J."/>
            <person name="Kang M.S."/>
            <person name="Kim G.S."/>
            <person name="Lee C.S."/>
            <person name="Lim S."/>
            <person name="Lee J."/>
            <person name="Roh S.H."/>
            <person name="Kang H."/>
            <person name="Ha J.M."/>
            <person name="Bae S."/>
            <person name="Jung H.Y."/>
            <person name="Kim M.K."/>
        </authorList>
    </citation>
    <scope>NUCLEOTIDE SEQUENCE [LARGE SCALE GENOMIC DNA]</scope>
    <source>
        <strain evidence="4 5">LCS9</strain>
    </source>
</reference>
<evidence type="ECO:0000313" key="4">
    <source>
        <dbReference type="EMBL" id="ANE50562.1"/>
    </source>
</evidence>
<feature type="domain" description="Signal transduction histidine kinase internal region" evidence="3">
    <location>
        <begin position="399"/>
        <end position="472"/>
    </location>
</feature>
<dbReference type="InterPro" id="IPR010559">
    <property type="entry name" value="Sig_transdc_His_kin_internal"/>
</dbReference>
<proteinExistence type="predicted"/>
<dbReference type="Pfam" id="PF13181">
    <property type="entry name" value="TPR_8"/>
    <property type="match status" value="1"/>
</dbReference>
<keyword evidence="2" id="KW-1133">Transmembrane helix</keyword>
<sequence>MHTAATSWLCAQSRQTEAEVDTLNALFNQTYTVDLSKAEQQVSKALDLSIQSGYAWGEANSRSNYCAYYLKKDDFTKAIESGLAAIKIYDKEEKYKNTFEYGNTFIRLSKSFYMVNDDSRTKAYCYQAIAIAERINDQHLLALGYEHLGNIYSIALQVDSALYYYNRAKKDFIKTNYISGLANLATNTGAMYSDKGDHQEAIKYFKEALTVYQNNNLNAALTTGHYNMGFTYHLLKSYDKALQHTDSAEYYAKAFKRANSLLKAYMLKAQIYGAMGNVDSSGSYYEKTIALKDSIQNDNYKKELASLQTQSDVYKKETENQLLIKDKRIAVLYRNLAIAGIAGLVIILGFLLLNQRLRIQRRVKNRLEEEVALRTQEIFRQKETIFHTNLRLKLALNGAKFDSQFVFNALNTLQKVVLQQRPQDVQEHLARLAQLMQYVLEKSPLNQVTLAEAIKMLEYFLELEQLRLDNRFTYNINIQADTQLPIPALLIQPYVEDVIINSIEPSQENGLYLNIKLAIAGDTLTITIEDNGVKRGKDKSLKQHMQGFKVGQERLDLLTQLTHKNHLVIIEDLPAGAGSHTGTKVTLQIPMENQPIEAKLELKDEEEV</sequence>
<dbReference type="SUPFAM" id="SSF55874">
    <property type="entry name" value="ATPase domain of HSP90 chaperone/DNA topoisomerase II/histidine kinase"/>
    <property type="match status" value="1"/>
</dbReference>
<dbReference type="InterPro" id="IPR050640">
    <property type="entry name" value="Bact_2-comp_sensor_kinase"/>
</dbReference>
<evidence type="ECO:0000313" key="5">
    <source>
        <dbReference type="Proteomes" id="UP000077177"/>
    </source>
</evidence>
<dbReference type="PANTHER" id="PTHR34220:SF7">
    <property type="entry name" value="SENSOR HISTIDINE KINASE YPDA"/>
    <property type="match status" value="1"/>
</dbReference>
<name>A0A172TU88_9BACT</name>
<protein>
    <recommendedName>
        <fullName evidence="3">Signal transduction histidine kinase internal region domain-containing protein</fullName>
    </recommendedName>
</protein>
<dbReference type="STRING" id="1492898.SY85_08650"/>
<reference evidence="5" key="1">
    <citation type="submission" date="2015-01" db="EMBL/GenBank/DDBJ databases">
        <title>Flavisolibacter sp./LCS9/ whole genome sequencing.</title>
        <authorList>
            <person name="Kim M.K."/>
            <person name="Srinivasan S."/>
            <person name="Lee J.-J."/>
        </authorList>
    </citation>
    <scope>NUCLEOTIDE SEQUENCE [LARGE SCALE GENOMIC DNA]</scope>
    <source>
        <strain evidence="5">LCS9</strain>
    </source>
</reference>
<dbReference type="InterPro" id="IPR019734">
    <property type="entry name" value="TPR_rpt"/>
</dbReference>
<evidence type="ECO:0000256" key="1">
    <source>
        <dbReference type="PROSITE-ProRule" id="PRU00339"/>
    </source>
</evidence>
<dbReference type="Gene3D" id="1.25.40.10">
    <property type="entry name" value="Tetratricopeptide repeat domain"/>
    <property type="match status" value="2"/>
</dbReference>
<dbReference type="GO" id="GO:0016020">
    <property type="term" value="C:membrane"/>
    <property type="evidence" value="ECO:0007669"/>
    <property type="project" value="InterPro"/>
</dbReference>
<dbReference type="GO" id="GO:0000155">
    <property type="term" value="F:phosphorelay sensor kinase activity"/>
    <property type="evidence" value="ECO:0007669"/>
    <property type="project" value="InterPro"/>
</dbReference>
<keyword evidence="2" id="KW-0812">Transmembrane</keyword>
<dbReference type="SUPFAM" id="SSF48452">
    <property type="entry name" value="TPR-like"/>
    <property type="match status" value="1"/>
</dbReference>
<dbReference type="InterPro" id="IPR036890">
    <property type="entry name" value="HATPase_C_sf"/>
</dbReference>
<keyword evidence="2" id="KW-0472">Membrane</keyword>
<dbReference type="Pfam" id="PF06580">
    <property type="entry name" value="His_kinase"/>
    <property type="match status" value="1"/>
</dbReference>
<dbReference type="Pfam" id="PF13424">
    <property type="entry name" value="TPR_12"/>
    <property type="match status" value="1"/>
</dbReference>
<feature type="transmembrane region" description="Helical" evidence="2">
    <location>
        <begin position="331"/>
        <end position="353"/>
    </location>
</feature>
<evidence type="ECO:0000259" key="3">
    <source>
        <dbReference type="Pfam" id="PF06580"/>
    </source>
</evidence>
<dbReference type="Proteomes" id="UP000077177">
    <property type="component" value="Chromosome"/>
</dbReference>
<evidence type="ECO:0000256" key="2">
    <source>
        <dbReference type="SAM" id="Phobius"/>
    </source>
</evidence>
<accession>A0A172TU88</accession>
<dbReference type="AlphaFoldDB" id="A0A172TU88"/>
<dbReference type="PANTHER" id="PTHR34220">
    <property type="entry name" value="SENSOR HISTIDINE KINASE YPDA"/>
    <property type="match status" value="1"/>
</dbReference>
<dbReference type="EMBL" id="CP011390">
    <property type="protein sequence ID" value="ANE50562.1"/>
    <property type="molecule type" value="Genomic_DNA"/>
</dbReference>